<dbReference type="STRING" id="703135.A0A2A9NB04"/>
<accession>A0A2A9NB04</accession>
<organism evidence="1 2">
    <name type="scientific">Amanita thiersii Skay4041</name>
    <dbReference type="NCBI Taxonomy" id="703135"/>
    <lineage>
        <taxon>Eukaryota</taxon>
        <taxon>Fungi</taxon>
        <taxon>Dikarya</taxon>
        <taxon>Basidiomycota</taxon>
        <taxon>Agaricomycotina</taxon>
        <taxon>Agaricomycetes</taxon>
        <taxon>Agaricomycetidae</taxon>
        <taxon>Agaricales</taxon>
        <taxon>Pluteineae</taxon>
        <taxon>Amanitaceae</taxon>
        <taxon>Amanita</taxon>
    </lineage>
</organism>
<dbReference type="PANTHER" id="PTHR34776:SF1">
    <property type="entry name" value="F17F16.3 PROTEIN"/>
    <property type="match status" value="1"/>
</dbReference>
<proteinExistence type="predicted"/>
<dbReference type="EMBL" id="KZ302390">
    <property type="protein sequence ID" value="PFH45427.1"/>
    <property type="molecule type" value="Genomic_DNA"/>
</dbReference>
<keyword evidence="2" id="KW-1185">Reference proteome</keyword>
<evidence type="ECO:0000313" key="2">
    <source>
        <dbReference type="Proteomes" id="UP000242287"/>
    </source>
</evidence>
<dbReference type="PANTHER" id="PTHR34776">
    <property type="entry name" value="F17F16.3 PROTEIN"/>
    <property type="match status" value="1"/>
</dbReference>
<gene>
    <name evidence="1" type="ORF">AMATHDRAFT_159869</name>
</gene>
<dbReference type="OrthoDB" id="1028014at2759"/>
<protein>
    <submittedName>
        <fullName evidence="1">Uncharacterized protein</fullName>
    </submittedName>
</protein>
<dbReference type="Proteomes" id="UP000242287">
    <property type="component" value="Unassembled WGS sequence"/>
</dbReference>
<reference evidence="1 2" key="1">
    <citation type="submission" date="2014-02" db="EMBL/GenBank/DDBJ databases">
        <title>Transposable element dynamics among asymbiotic and ectomycorrhizal Amanita fungi.</title>
        <authorList>
            <consortium name="DOE Joint Genome Institute"/>
            <person name="Hess J."/>
            <person name="Skrede I."/>
            <person name="Wolfe B."/>
            <person name="LaButti K."/>
            <person name="Ohm R.A."/>
            <person name="Grigoriev I.V."/>
            <person name="Pringle A."/>
        </authorList>
    </citation>
    <scope>NUCLEOTIDE SEQUENCE [LARGE SCALE GENOMIC DNA]</scope>
    <source>
        <strain evidence="1 2">SKay4041</strain>
    </source>
</reference>
<dbReference type="AlphaFoldDB" id="A0A2A9NB04"/>
<evidence type="ECO:0000313" key="1">
    <source>
        <dbReference type="EMBL" id="PFH45427.1"/>
    </source>
</evidence>
<name>A0A2A9NB04_9AGAR</name>
<sequence length="347" mass="38450">MLIGTIERGHVYFFYRPKVMIEEAHSLDDVRNFHIVLVPTLPEFAAGAQSTKKLGEEEKGGEENKMEEEESVLQVLPPGADVVPSSELQPTEKKRYRHLIVGKKQLPTESLKHTRSTSAIGNRRGGVFWATVLRVGDDLYALEERMGEKTYETKTRGTRHEGAARLAARGLYAFVNTSPRVPSQRETHFVYRITHPPVQEFGEVQEALGIREAAAFVMQVKNPLAPATGPMQVRSAGGKKAEYPERLMKAVFGTGTGGKGRESYGLRFASCETPELLDCEGAELLFIAGREGQEGLEVSIGEERGEAMKEAEEKEGKNINVEDVLRELSIKISEGGIEVKPLKGEWI</sequence>